<feature type="region of interest" description="Disordered" evidence="2">
    <location>
        <begin position="33"/>
        <end position="57"/>
    </location>
</feature>
<dbReference type="SMART" id="SM00062">
    <property type="entry name" value="PBPb"/>
    <property type="match status" value="1"/>
</dbReference>
<proteinExistence type="predicted"/>
<dbReference type="Proteomes" id="UP000066480">
    <property type="component" value="Chromosome"/>
</dbReference>
<keyword evidence="1 3" id="KW-0732">Signal</keyword>
<sequence length="295" mass="32058">MSHTINGRSVRLGIAGLAFSAVALAGCSSDSDGSATEGAASSRSQPSRTASSASAPASRLDVIRQRKVMTVCTTGDYRPFTYLDPKTKQYQGIDVDMAKSLATSLDARIQWVPTTWKTLMPDFTTKCDIGMGGVSISTERAQQAFFSEPVLTEGKTPITLCKNVARYDTVAEINAPGVRSITPEGGTNEKFARANYPRGTVTTWKDNNTIFDQIIAGKADVMTTDASETVWVAHTHPQLCAVHPEKPFNFSQKAYLVPRGDTVFQEYVNQWLTTARHDGTWSKATKPWFGATTLS</sequence>
<evidence type="ECO:0000256" key="3">
    <source>
        <dbReference type="SAM" id="SignalP"/>
    </source>
</evidence>
<dbReference type="PANTHER" id="PTHR35936">
    <property type="entry name" value="MEMBRANE-BOUND LYTIC MUREIN TRANSGLYCOSYLASE F"/>
    <property type="match status" value="1"/>
</dbReference>
<keyword evidence="6" id="KW-1185">Reference proteome</keyword>
<feature type="domain" description="Solute-binding protein family 3/N-terminal" evidence="4">
    <location>
        <begin position="68"/>
        <end position="292"/>
    </location>
</feature>
<dbReference type="RefSeq" id="WP_052590883.1">
    <property type="nucleotide sequence ID" value="NZ_CP011112.1"/>
</dbReference>
<evidence type="ECO:0000313" key="6">
    <source>
        <dbReference type="Proteomes" id="UP000066480"/>
    </source>
</evidence>
<evidence type="ECO:0000259" key="4">
    <source>
        <dbReference type="SMART" id="SM00062"/>
    </source>
</evidence>
<dbReference type="AlphaFoldDB" id="A0A0K1JGV0"/>
<dbReference type="STRING" id="571913.VV02_07970"/>
<gene>
    <name evidence="5" type="ORF">VV02_07970</name>
</gene>
<dbReference type="EMBL" id="CP011112">
    <property type="protein sequence ID" value="AKU15808.1"/>
    <property type="molecule type" value="Genomic_DNA"/>
</dbReference>
<organism evidence="5 6">
    <name type="scientific">Luteipulveratus mongoliensis</name>
    <dbReference type="NCBI Taxonomy" id="571913"/>
    <lineage>
        <taxon>Bacteria</taxon>
        <taxon>Bacillati</taxon>
        <taxon>Actinomycetota</taxon>
        <taxon>Actinomycetes</taxon>
        <taxon>Micrococcales</taxon>
        <taxon>Dermacoccaceae</taxon>
        <taxon>Luteipulveratus</taxon>
    </lineage>
</organism>
<dbReference type="PANTHER" id="PTHR35936:SF19">
    <property type="entry name" value="AMINO-ACID-BINDING PROTEIN YXEM-RELATED"/>
    <property type="match status" value="1"/>
</dbReference>
<dbReference type="InterPro" id="IPR001638">
    <property type="entry name" value="Solute-binding_3/MltF_N"/>
</dbReference>
<evidence type="ECO:0000256" key="1">
    <source>
        <dbReference type="ARBA" id="ARBA00022729"/>
    </source>
</evidence>
<protein>
    <submittedName>
        <fullName evidence="5">ABC transporter substrate-binding protein</fullName>
    </submittedName>
</protein>
<dbReference type="PATRIC" id="fig|571913.6.peg.1634"/>
<dbReference type="KEGG" id="lmoi:VV02_07970"/>
<feature type="chain" id="PRO_5038553821" evidence="3">
    <location>
        <begin position="26"/>
        <end position="295"/>
    </location>
</feature>
<dbReference type="Gene3D" id="3.40.190.10">
    <property type="entry name" value="Periplasmic binding protein-like II"/>
    <property type="match status" value="2"/>
</dbReference>
<evidence type="ECO:0000313" key="5">
    <source>
        <dbReference type="EMBL" id="AKU15808.1"/>
    </source>
</evidence>
<accession>A0A0K1JGV0</accession>
<reference evidence="5 6" key="1">
    <citation type="submission" date="2015-03" db="EMBL/GenBank/DDBJ databases">
        <title>Luteipulveratus halotolerans sp. nov., a novel actinobacterium (Dermacoccaceae) from Sarawak, Malaysia.</title>
        <authorList>
            <person name="Juboi H."/>
            <person name="Basik A."/>
            <person name="Shamsul S.S."/>
            <person name="Arnold P."/>
            <person name="Schmitt E.K."/>
            <person name="Sanglier J.-J."/>
            <person name="Yeo T."/>
        </authorList>
    </citation>
    <scope>NUCLEOTIDE SEQUENCE [LARGE SCALE GENOMIC DNA]</scope>
    <source>
        <strain evidence="5 6">MN07-A0370</strain>
    </source>
</reference>
<feature type="compositionally biased region" description="Low complexity" evidence="2">
    <location>
        <begin position="39"/>
        <end position="57"/>
    </location>
</feature>
<dbReference type="Pfam" id="PF00497">
    <property type="entry name" value="SBP_bac_3"/>
    <property type="match status" value="1"/>
</dbReference>
<evidence type="ECO:0000256" key="2">
    <source>
        <dbReference type="SAM" id="MobiDB-lite"/>
    </source>
</evidence>
<dbReference type="OrthoDB" id="4633994at2"/>
<feature type="signal peptide" evidence="3">
    <location>
        <begin position="1"/>
        <end position="25"/>
    </location>
</feature>
<dbReference type="SUPFAM" id="SSF53850">
    <property type="entry name" value="Periplasmic binding protein-like II"/>
    <property type="match status" value="1"/>
</dbReference>
<name>A0A0K1JGV0_9MICO</name>